<dbReference type="Gene3D" id="1.10.1760.20">
    <property type="match status" value="1"/>
</dbReference>
<feature type="transmembrane region" description="Helical" evidence="1">
    <location>
        <begin position="108"/>
        <end position="135"/>
    </location>
</feature>
<organism evidence="2 3">
    <name type="scientific">Halonatronomonas betaini</name>
    <dbReference type="NCBI Taxonomy" id="2778430"/>
    <lineage>
        <taxon>Bacteria</taxon>
        <taxon>Bacillati</taxon>
        <taxon>Bacillota</taxon>
        <taxon>Clostridia</taxon>
        <taxon>Halanaerobiales</taxon>
        <taxon>Halarsenatibacteraceae</taxon>
        <taxon>Halonatronomonas</taxon>
    </lineage>
</organism>
<feature type="transmembrane region" description="Helical" evidence="1">
    <location>
        <begin position="20"/>
        <end position="40"/>
    </location>
</feature>
<evidence type="ECO:0000313" key="2">
    <source>
        <dbReference type="EMBL" id="MBF8437295.1"/>
    </source>
</evidence>
<reference evidence="2" key="1">
    <citation type="submission" date="2020-11" db="EMBL/GenBank/DDBJ databases">
        <title>Halonatronomonas betainensis gen. nov., sp. nov. a novel haloalkaliphilic representative of the family Halanaerobiacae capable of betaine degradation.</title>
        <authorList>
            <person name="Boltyanskaya Y."/>
            <person name="Kevbrin V."/>
            <person name="Detkova E."/>
            <person name="Grouzdev D.S."/>
            <person name="Koziaeva V."/>
            <person name="Zhilina T."/>
        </authorList>
    </citation>
    <scope>NUCLEOTIDE SEQUENCE</scope>
    <source>
        <strain evidence="2">Z-7014</strain>
    </source>
</reference>
<feature type="transmembrane region" description="Helical" evidence="1">
    <location>
        <begin position="47"/>
        <end position="68"/>
    </location>
</feature>
<feature type="transmembrane region" description="Helical" evidence="1">
    <location>
        <begin position="141"/>
        <end position="164"/>
    </location>
</feature>
<comment type="caution">
    <text evidence="2">The sequence shown here is derived from an EMBL/GenBank/DDBJ whole genome shotgun (WGS) entry which is preliminary data.</text>
</comment>
<keyword evidence="1" id="KW-0812">Transmembrane</keyword>
<evidence type="ECO:0008006" key="4">
    <source>
        <dbReference type="Google" id="ProtNLM"/>
    </source>
</evidence>
<protein>
    <recommendedName>
        <fullName evidence="4">Energy-coupling factor transport system substrate-specific component</fullName>
    </recommendedName>
</protein>
<gene>
    <name evidence="2" type="ORF">I0Q91_09410</name>
</gene>
<dbReference type="Proteomes" id="UP000621436">
    <property type="component" value="Unassembled WGS sequence"/>
</dbReference>
<evidence type="ECO:0000313" key="3">
    <source>
        <dbReference type="Proteomes" id="UP000621436"/>
    </source>
</evidence>
<evidence type="ECO:0000256" key="1">
    <source>
        <dbReference type="SAM" id="Phobius"/>
    </source>
</evidence>
<feature type="transmembrane region" description="Helical" evidence="1">
    <location>
        <begin position="74"/>
        <end position="96"/>
    </location>
</feature>
<keyword evidence="3" id="KW-1185">Reference proteome</keyword>
<dbReference type="AlphaFoldDB" id="A0A931AV17"/>
<sequence>MKAITGSSSEDTRSLDVYDIVLVGILSATLTAGKMALAFVPNVEIITLLFILYTVSVGLKKALLTAIIFSTIEIFIYGFNTWILGYYFIWPTLILITWGLRKTVNSEYGYAIVGGLFGLFFGMFFAVFESIFYGWAYGFAYWVRGIPMDILHGVSNFIIILLLFKPLSRILKKCVRGDI</sequence>
<dbReference type="RefSeq" id="WP_270454266.1">
    <property type="nucleotide sequence ID" value="NZ_JADPIE010000005.1"/>
</dbReference>
<name>A0A931AV17_9FIRM</name>
<keyword evidence="1" id="KW-0472">Membrane</keyword>
<dbReference type="EMBL" id="JADPIE010000005">
    <property type="protein sequence ID" value="MBF8437295.1"/>
    <property type="molecule type" value="Genomic_DNA"/>
</dbReference>
<proteinExistence type="predicted"/>
<keyword evidence="1" id="KW-1133">Transmembrane helix</keyword>
<accession>A0A931AV17</accession>